<dbReference type="SUPFAM" id="SSF53448">
    <property type="entry name" value="Nucleotide-diphospho-sugar transferases"/>
    <property type="match status" value="1"/>
</dbReference>
<dbReference type="InterPro" id="IPR029044">
    <property type="entry name" value="Nucleotide-diphossugar_trans"/>
</dbReference>
<name>A0A9D9EFU9_9BACT</name>
<dbReference type="Proteomes" id="UP000823637">
    <property type="component" value="Unassembled WGS sequence"/>
</dbReference>
<dbReference type="AlphaFoldDB" id="A0A9D9EFU9"/>
<dbReference type="EMBL" id="JADIMR010000047">
    <property type="protein sequence ID" value="MBO8446758.1"/>
    <property type="molecule type" value="Genomic_DNA"/>
</dbReference>
<dbReference type="Gene3D" id="3.90.550.10">
    <property type="entry name" value="Spore Coat Polysaccharide Biosynthesis Protein SpsA, Chain A"/>
    <property type="match status" value="1"/>
</dbReference>
<evidence type="ECO:0000313" key="2">
    <source>
        <dbReference type="EMBL" id="MBO8446758.1"/>
    </source>
</evidence>
<reference evidence="2" key="1">
    <citation type="submission" date="2020-10" db="EMBL/GenBank/DDBJ databases">
        <authorList>
            <person name="Gilroy R."/>
        </authorList>
    </citation>
    <scope>NUCLEOTIDE SEQUENCE</scope>
    <source>
        <strain evidence="2">D3-1215</strain>
    </source>
</reference>
<sequence>MARTLQSVLYQTYDDYELIVVDDGSTDGSCEAVEKMTLDNPKMRNLHDSGRFKLIKQVNSGVSTARNNGVKMSCGDYLCFLDADDWWADGFLAAMDKLVVEYPEAAAFGTAYYYYKNGFPRELDFGLQKDFKSGYINYCRQYADSMQMPLWTGAVAVRRVAFLDLKGFPVNLTLGEDFYLWIQLALNYKVVFLNENLSYYFQDVPVEKRAVGKLHNPQTHMLWNLSFLEGCEYTNPDYKYLIDKLRVTGLFLYYLDKQYHEAALQELKKVDWSLQPLSIRLQYKTPISVLRMLHRMRLVASNVKQWIIKKKKRNL</sequence>
<proteinExistence type="predicted"/>
<evidence type="ECO:0000259" key="1">
    <source>
        <dbReference type="Pfam" id="PF00535"/>
    </source>
</evidence>
<dbReference type="InterPro" id="IPR001173">
    <property type="entry name" value="Glyco_trans_2-like"/>
</dbReference>
<dbReference type="Pfam" id="PF00535">
    <property type="entry name" value="Glycos_transf_2"/>
    <property type="match status" value="1"/>
</dbReference>
<reference evidence="2" key="2">
    <citation type="journal article" date="2021" name="PeerJ">
        <title>Extensive microbial diversity within the chicken gut microbiome revealed by metagenomics and culture.</title>
        <authorList>
            <person name="Gilroy R."/>
            <person name="Ravi A."/>
            <person name="Getino M."/>
            <person name="Pursley I."/>
            <person name="Horton D.L."/>
            <person name="Alikhan N.F."/>
            <person name="Baker D."/>
            <person name="Gharbi K."/>
            <person name="Hall N."/>
            <person name="Watson M."/>
            <person name="Adriaenssens E.M."/>
            <person name="Foster-Nyarko E."/>
            <person name="Jarju S."/>
            <person name="Secka A."/>
            <person name="Antonio M."/>
            <person name="Oren A."/>
            <person name="Chaudhuri R.R."/>
            <person name="La Ragione R."/>
            <person name="Hildebrand F."/>
            <person name="Pallen M.J."/>
        </authorList>
    </citation>
    <scope>NUCLEOTIDE SEQUENCE</scope>
    <source>
        <strain evidence="2">D3-1215</strain>
    </source>
</reference>
<protein>
    <submittedName>
        <fullName evidence="2">Glycosyltransferase family 2 protein</fullName>
    </submittedName>
</protein>
<gene>
    <name evidence="2" type="ORF">IAC32_03300</name>
</gene>
<feature type="domain" description="Glycosyltransferase 2-like" evidence="1">
    <location>
        <begin position="2"/>
        <end position="124"/>
    </location>
</feature>
<organism evidence="2 3">
    <name type="scientific">Candidatus Enterocola intestinipullorum</name>
    <dbReference type="NCBI Taxonomy" id="2840783"/>
    <lineage>
        <taxon>Bacteria</taxon>
        <taxon>Pseudomonadati</taxon>
        <taxon>Bacteroidota</taxon>
        <taxon>Bacteroidia</taxon>
        <taxon>Bacteroidales</taxon>
        <taxon>Candidatus Enterocola</taxon>
    </lineage>
</organism>
<dbReference type="PANTHER" id="PTHR43685:SF11">
    <property type="entry name" value="GLYCOSYLTRANSFERASE TAGX-RELATED"/>
    <property type="match status" value="1"/>
</dbReference>
<evidence type="ECO:0000313" key="3">
    <source>
        <dbReference type="Proteomes" id="UP000823637"/>
    </source>
</evidence>
<accession>A0A9D9EFU9</accession>
<dbReference type="InterPro" id="IPR050834">
    <property type="entry name" value="Glycosyltransf_2"/>
</dbReference>
<comment type="caution">
    <text evidence="2">The sequence shown here is derived from an EMBL/GenBank/DDBJ whole genome shotgun (WGS) entry which is preliminary data.</text>
</comment>
<dbReference type="PANTHER" id="PTHR43685">
    <property type="entry name" value="GLYCOSYLTRANSFERASE"/>
    <property type="match status" value="1"/>
</dbReference>
<dbReference type="CDD" id="cd00761">
    <property type="entry name" value="Glyco_tranf_GTA_type"/>
    <property type="match status" value="1"/>
</dbReference>